<keyword evidence="4 8" id="KW-0460">Magnesium</keyword>
<proteinExistence type="inferred from homology"/>
<dbReference type="PANTHER" id="PTHR10229">
    <property type="entry name" value="GTP-BINDING PROTEIN HFLX"/>
    <property type="match status" value="1"/>
</dbReference>
<reference evidence="11 12" key="1">
    <citation type="submission" date="2016-01" db="EMBL/GenBank/DDBJ databases">
        <authorList>
            <person name="Oliw E.H."/>
        </authorList>
    </citation>
    <scope>NUCLEOTIDE SEQUENCE [LARGE SCALE GENOMIC DNA]</scope>
    <source>
        <strain evidence="11 12">KA00635</strain>
    </source>
</reference>
<organism evidence="11 12">
    <name type="scientific">Aerococcus christensenii</name>
    <dbReference type="NCBI Taxonomy" id="87541"/>
    <lineage>
        <taxon>Bacteria</taxon>
        <taxon>Bacillati</taxon>
        <taxon>Bacillota</taxon>
        <taxon>Bacilli</taxon>
        <taxon>Lactobacillales</taxon>
        <taxon>Aerococcaceae</taxon>
        <taxon>Aerococcus</taxon>
    </lineage>
</organism>
<dbReference type="FunFam" id="3.40.50.11060:FF:000001">
    <property type="entry name" value="GTPase HflX"/>
    <property type="match status" value="1"/>
</dbReference>
<keyword evidence="2 8" id="KW-0479">Metal-binding</keyword>
<dbReference type="EMBL" id="LSCQ01000050">
    <property type="protein sequence ID" value="KXB36057.1"/>
    <property type="molecule type" value="Genomic_DNA"/>
</dbReference>
<dbReference type="InterPro" id="IPR032305">
    <property type="entry name" value="GTP-bd_M"/>
</dbReference>
<evidence type="ECO:0000256" key="1">
    <source>
        <dbReference type="ARBA" id="ARBA00022490"/>
    </source>
</evidence>
<dbReference type="InterPro" id="IPR016496">
    <property type="entry name" value="GTPase_HflX"/>
</dbReference>
<feature type="binding site" evidence="7">
    <location>
        <begin position="337"/>
        <end position="339"/>
    </location>
    <ligand>
        <name>GTP</name>
        <dbReference type="ChEBI" id="CHEBI:37565"/>
    </ligand>
</feature>
<dbReference type="AlphaFoldDB" id="A0A133XYP2"/>
<dbReference type="PRINTS" id="PR00326">
    <property type="entry name" value="GTP1OBG"/>
</dbReference>
<evidence type="ECO:0000313" key="12">
    <source>
        <dbReference type="Proteomes" id="UP000070422"/>
    </source>
</evidence>
<evidence type="ECO:0000256" key="5">
    <source>
        <dbReference type="ARBA" id="ARBA00023134"/>
    </source>
</evidence>
<dbReference type="PATRIC" id="fig|87541.4.peg.1064"/>
<dbReference type="GO" id="GO:0005737">
    <property type="term" value="C:cytoplasm"/>
    <property type="evidence" value="ECO:0007669"/>
    <property type="project" value="UniProtKB-SubCell"/>
</dbReference>
<dbReference type="Pfam" id="PF01926">
    <property type="entry name" value="MMR_HSR1"/>
    <property type="match status" value="1"/>
</dbReference>
<sequence length="411" mass="46440">MPQQVIIVHVQLPDNPLDQMKRQVQELQSLVETAGGEVVCTLMQARPQIDGRTVIGKGKLKALKDLVGSLEADLVVFYQELTHTQNRNLQEALEVGVIDRVQLILDIFAQRAQSKEGKLQVALAQSQYLLPRLAGQGKTLSRLGGGIGSRGPGETQLEQDRRFLRKKIQKIKQDLKQVEKHRQVARKNRTSSFVFRVGLMGYTNAGKSTLLTGLTSADTYQADQLFATLTPLPRHFQFSNQCLVSVTDTVGFIQDLPPLVIDAFHSTLEESRQVDLLLIVVDSSSPYAKEQEEVVNQLLLDLHMQEIPRLYLYNKTDCLPISQEVPLTYSRPFLKLSAKSKSDIERLKEAIADQIKRAYTPFSGWVAPEELSSWLKCRSSLYLESVHFDQGHNAYRLKGYRPPTFQLPRDF</sequence>
<feature type="binding site" evidence="7">
    <location>
        <begin position="248"/>
        <end position="251"/>
    </location>
    <ligand>
        <name>GTP</name>
        <dbReference type="ChEBI" id="CHEBI:37565"/>
    </ligand>
</feature>
<keyword evidence="9" id="KW-0175">Coiled coil</keyword>
<feature type="binding site" evidence="7">
    <location>
        <begin position="201"/>
        <end position="208"/>
    </location>
    <ligand>
        <name>GTP</name>
        <dbReference type="ChEBI" id="CHEBI:37565"/>
    </ligand>
</feature>
<evidence type="ECO:0000256" key="8">
    <source>
        <dbReference type="PIRSR" id="PIRSR006809-2"/>
    </source>
</evidence>
<dbReference type="CDD" id="cd01878">
    <property type="entry name" value="HflX"/>
    <property type="match status" value="1"/>
</dbReference>
<dbReference type="InterPro" id="IPR027417">
    <property type="entry name" value="P-loop_NTPase"/>
</dbReference>
<name>A0A133XYP2_9LACT</name>
<comment type="subunit">
    <text evidence="6">Monomer. Associates with the 50S ribosomal subunit.</text>
</comment>
<dbReference type="GO" id="GO:0046872">
    <property type="term" value="F:metal ion binding"/>
    <property type="evidence" value="ECO:0007669"/>
    <property type="project" value="UniProtKB-KW"/>
</dbReference>
<feature type="binding site" evidence="7">
    <location>
        <begin position="314"/>
        <end position="317"/>
    </location>
    <ligand>
        <name>GTP</name>
        <dbReference type="ChEBI" id="CHEBI:37565"/>
    </ligand>
</feature>
<evidence type="ECO:0000256" key="6">
    <source>
        <dbReference type="HAMAP-Rule" id="MF_00900"/>
    </source>
</evidence>
<dbReference type="Gene3D" id="3.40.50.300">
    <property type="entry name" value="P-loop containing nucleotide triphosphate hydrolases"/>
    <property type="match status" value="1"/>
</dbReference>
<feature type="domain" description="Hflx-type G" evidence="10">
    <location>
        <begin position="195"/>
        <end position="359"/>
    </location>
</feature>
<dbReference type="Pfam" id="PF13167">
    <property type="entry name" value="GTP-bdg_N"/>
    <property type="match status" value="1"/>
</dbReference>
<dbReference type="OrthoDB" id="9812272at2"/>
<dbReference type="InterPro" id="IPR042108">
    <property type="entry name" value="GTPase_HflX_N_sf"/>
</dbReference>
<dbReference type="PIRSF" id="PIRSF006809">
    <property type="entry name" value="GTP-binding_hflX_prd"/>
    <property type="match status" value="1"/>
</dbReference>
<comment type="subcellular location">
    <subcellularLocation>
        <location evidence="6">Cytoplasm</location>
    </subcellularLocation>
    <text evidence="6">May associate with membranes.</text>
</comment>
<comment type="caution">
    <text evidence="11">The sequence shown here is derived from an EMBL/GenBank/DDBJ whole genome shotgun (WGS) entry which is preliminary data.</text>
</comment>
<evidence type="ECO:0000256" key="2">
    <source>
        <dbReference type="ARBA" id="ARBA00022723"/>
    </source>
</evidence>
<dbReference type="Pfam" id="PF16360">
    <property type="entry name" value="GTP-bdg_M"/>
    <property type="match status" value="1"/>
</dbReference>
<dbReference type="InterPro" id="IPR006073">
    <property type="entry name" value="GTP-bd"/>
</dbReference>
<dbReference type="HAMAP" id="MF_00900">
    <property type="entry name" value="GTPase_HflX"/>
    <property type="match status" value="1"/>
</dbReference>
<feature type="binding site" evidence="7">
    <location>
        <begin position="226"/>
        <end position="230"/>
    </location>
    <ligand>
        <name>GTP</name>
        <dbReference type="ChEBI" id="CHEBI:37565"/>
    </ligand>
</feature>
<comment type="function">
    <text evidence="6">GTPase that associates with the 50S ribosomal subunit and may have a role during protein synthesis or ribosome biogenesis.</text>
</comment>
<dbReference type="PANTHER" id="PTHR10229:SF0">
    <property type="entry name" value="GTP-BINDING PROTEIN 6-RELATED"/>
    <property type="match status" value="1"/>
</dbReference>
<keyword evidence="5 6" id="KW-0342">GTP-binding</keyword>
<evidence type="ECO:0000256" key="4">
    <source>
        <dbReference type="ARBA" id="ARBA00022842"/>
    </source>
</evidence>
<keyword evidence="3 6" id="KW-0547">Nucleotide-binding</keyword>
<evidence type="ECO:0000259" key="10">
    <source>
        <dbReference type="PROSITE" id="PS51705"/>
    </source>
</evidence>
<comment type="cofactor">
    <cofactor evidence="8">
        <name>Mg(2+)</name>
        <dbReference type="ChEBI" id="CHEBI:18420"/>
    </cofactor>
</comment>
<feature type="coiled-coil region" evidence="9">
    <location>
        <begin position="154"/>
        <end position="188"/>
    </location>
</feature>
<dbReference type="NCBIfam" id="TIGR03156">
    <property type="entry name" value="GTP_HflX"/>
    <property type="match status" value="1"/>
</dbReference>
<dbReference type="RefSeq" id="WP_082715783.1">
    <property type="nucleotide sequence ID" value="NZ_KQ959310.1"/>
</dbReference>
<dbReference type="Gene3D" id="3.40.50.11060">
    <property type="entry name" value="GTPase HflX, N-terminal domain"/>
    <property type="match status" value="1"/>
</dbReference>
<evidence type="ECO:0000256" key="9">
    <source>
        <dbReference type="SAM" id="Coils"/>
    </source>
</evidence>
<gene>
    <name evidence="6" type="primary">hflX</name>
    <name evidence="11" type="ORF">HMPREF3187_01074</name>
</gene>
<dbReference type="Gene3D" id="6.10.250.2860">
    <property type="match status" value="1"/>
</dbReference>
<dbReference type="SUPFAM" id="SSF52540">
    <property type="entry name" value="P-loop containing nucleoside triphosphate hydrolases"/>
    <property type="match status" value="1"/>
</dbReference>
<feature type="binding site" evidence="8">
    <location>
        <position position="208"/>
    </location>
    <ligand>
        <name>Mg(2+)</name>
        <dbReference type="ChEBI" id="CHEBI:18420"/>
    </ligand>
</feature>
<dbReference type="GO" id="GO:0005525">
    <property type="term" value="F:GTP binding"/>
    <property type="evidence" value="ECO:0007669"/>
    <property type="project" value="UniProtKB-UniRule"/>
</dbReference>
<evidence type="ECO:0000256" key="7">
    <source>
        <dbReference type="PIRSR" id="PIRSR006809-1"/>
    </source>
</evidence>
<keyword evidence="1 6" id="KW-0963">Cytoplasm</keyword>
<feature type="binding site" evidence="8">
    <location>
        <position position="228"/>
    </location>
    <ligand>
        <name>Mg(2+)</name>
        <dbReference type="ChEBI" id="CHEBI:18420"/>
    </ligand>
</feature>
<dbReference type="STRING" id="87541.AWM71_00250"/>
<dbReference type="GO" id="GO:0003924">
    <property type="term" value="F:GTPase activity"/>
    <property type="evidence" value="ECO:0007669"/>
    <property type="project" value="UniProtKB-UniRule"/>
</dbReference>
<accession>A0A133XYP2</accession>
<dbReference type="InterPro" id="IPR030394">
    <property type="entry name" value="G_HFLX_dom"/>
</dbReference>
<dbReference type="Proteomes" id="UP000070422">
    <property type="component" value="Unassembled WGS sequence"/>
</dbReference>
<dbReference type="InterPro" id="IPR025121">
    <property type="entry name" value="GTPase_HflX_N"/>
</dbReference>
<dbReference type="PROSITE" id="PS51705">
    <property type="entry name" value="G_HFLX"/>
    <property type="match status" value="1"/>
</dbReference>
<comment type="similarity">
    <text evidence="6">Belongs to the TRAFAC class OBG-HflX-like GTPase superfamily. HflX GTPase family.</text>
</comment>
<evidence type="ECO:0000313" key="11">
    <source>
        <dbReference type="EMBL" id="KXB36057.1"/>
    </source>
</evidence>
<protein>
    <recommendedName>
        <fullName evidence="6">GTPase HflX</fullName>
    </recommendedName>
    <alternativeName>
        <fullName evidence="6">GTP-binding protein HflX</fullName>
    </alternativeName>
</protein>
<dbReference type="GO" id="GO:0043022">
    <property type="term" value="F:ribosome binding"/>
    <property type="evidence" value="ECO:0007669"/>
    <property type="project" value="TreeGrafter"/>
</dbReference>
<evidence type="ECO:0000256" key="3">
    <source>
        <dbReference type="ARBA" id="ARBA00022741"/>
    </source>
</evidence>